<dbReference type="EMBL" id="AWSQ01000006">
    <property type="protein sequence ID" value="KFX68307.1"/>
    <property type="molecule type" value="Genomic_DNA"/>
</dbReference>
<reference evidence="3 4" key="1">
    <citation type="journal article" date="2014" name="Genome Announc.">
        <title>Draft Genome Sequence of Petroleum Oil-Degrading Marine Bacterium Pseudomonas taeanensis Strain MS-3, Isolated from a Crude Oil-Contaminated Seashore.</title>
        <authorList>
            <person name="Lee S.Y."/>
            <person name="Kim S.H."/>
            <person name="Lee D.G."/>
            <person name="Shin S."/>
            <person name="Yun S.H."/>
            <person name="Choi C.W."/>
            <person name="Chung Y.H."/>
            <person name="Choi J.S."/>
            <person name="Kahng H.Y."/>
            <person name="Kim S.I."/>
        </authorList>
    </citation>
    <scope>NUCLEOTIDE SEQUENCE [LARGE SCALE GENOMIC DNA]</scope>
    <source>
        <strain evidence="3 4">MS-3</strain>
    </source>
</reference>
<dbReference type="Gene3D" id="3.20.20.120">
    <property type="entry name" value="Enolase-like C-terminal domain"/>
    <property type="match status" value="1"/>
</dbReference>
<dbReference type="InterPro" id="IPR029017">
    <property type="entry name" value="Enolase-like_N"/>
</dbReference>
<protein>
    <recommendedName>
        <fullName evidence="2">Mandelate racemase/muconate lactonizing enzyme C-terminal domain-containing protein</fullName>
    </recommendedName>
</protein>
<dbReference type="GO" id="GO:0016829">
    <property type="term" value="F:lyase activity"/>
    <property type="evidence" value="ECO:0007669"/>
    <property type="project" value="UniProtKB-KW"/>
</dbReference>
<dbReference type="STRING" id="1395571.TMS3_0118865"/>
<feature type="domain" description="Mandelate racemase/muconate lactonizing enzyme C-terminal" evidence="2">
    <location>
        <begin position="143"/>
        <end position="240"/>
    </location>
</feature>
<evidence type="ECO:0000313" key="4">
    <source>
        <dbReference type="Proteomes" id="UP000030063"/>
    </source>
</evidence>
<dbReference type="OrthoDB" id="9782675at2"/>
<dbReference type="SUPFAM" id="SSF54826">
    <property type="entry name" value="Enolase N-terminal domain-like"/>
    <property type="match status" value="1"/>
</dbReference>
<evidence type="ECO:0000256" key="1">
    <source>
        <dbReference type="ARBA" id="ARBA00023239"/>
    </source>
</evidence>
<keyword evidence="1" id="KW-0456">Lyase</keyword>
<dbReference type="InterPro" id="IPR013342">
    <property type="entry name" value="Mandelate_racemase_C"/>
</dbReference>
<dbReference type="InterPro" id="IPR034593">
    <property type="entry name" value="DgoD-like"/>
</dbReference>
<name>A0A0A1YEL9_9PSED</name>
<sequence>MTQPIVKNIEIFAIGPDGEKISWSSHLGPMYEAMIVARLTFDDGLQGIAGLTTYTEHEFDQTAFHSLALMAPFLLGRGLYEAPQIAKAMTGKYVPLKHLSMSLFDIALHDAKAKALNLPIYQMLGAAKHKIRAYASSPVMATVDDYITYCHRMLGQGFNAIKIHPRCVFAEDTALVHALHEEFAGREIGWSLDIDANYGFQEALQMGRLLDRYQWEFFEEPLPDSDLDGYKKLAAALDLDVISGGNSLPNLQLIKHGLQSHCWDRSRFDVTSIGGYTGATQVMGVTRAQGLKAELQSWGYTLTQAANLHLMLAYDNCEYFEQAAPYEKYEIGAKQVFRPDEQGFIHPTGLPGLGVELDWDVLEPFIYQRRKFSLDGGR</sequence>
<accession>A0A0A1YEL9</accession>
<dbReference type="PANTHER" id="PTHR48080:SF2">
    <property type="entry name" value="D-GALACTONATE DEHYDRATASE"/>
    <property type="match status" value="1"/>
</dbReference>
<dbReference type="InterPro" id="IPR013341">
    <property type="entry name" value="Mandelate_racemase_N_dom"/>
</dbReference>
<keyword evidence="4" id="KW-1185">Reference proteome</keyword>
<gene>
    <name evidence="3" type="ORF">TMS3_0118865</name>
</gene>
<organism evidence="3 4">
    <name type="scientific">Pseudomonas taeanensis MS-3</name>
    <dbReference type="NCBI Taxonomy" id="1395571"/>
    <lineage>
        <taxon>Bacteria</taxon>
        <taxon>Pseudomonadati</taxon>
        <taxon>Pseudomonadota</taxon>
        <taxon>Gammaproteobacteria</taxon>
        <taxon>Pseudomonadales</taxon>
        <taxon>Pseudomonadaceae</taxon>
        <taxon>Pseudomonas</taxon>
    </lineage>
</organism>
<dbReference type="eggNOG" id="COG4948">
    <property type="taxonomic scope" value="Bacteria"/>
</dbReference>
<comment type="caution">
    <text evidence="3">The sequence shown here is derived from an EMBL/GenBank/DDBJ whole genome shotgun (WGS) entry which is preliminary data.</text>
</comment>
<evidence type="ECO:0000259" key="2">
    <source>
        <dbReference type="SMART" id="SM00922"/>
    </source>
</evidence>
<dbReference type="RefSeq" id="WP_025166758.1">
    <property type="nucleotide sequence ID" value="NZ_AWSQ01000006.1"/>
</dbReference>
<dbReference type="SMART" id="SM00922">
    <property type="entry name" value="MR_MLE"/>
    <property type="match status" value="1"/>
</dbReference>
<dbReference type="Gene3D" id="3.30.390.10">
    <property type="entry name" value="Enolase-like, N-terminal domain"/>
    <property type="match status" value="1"/>
</dbReference>
<dbReference type="AlphaFoldDB" id="A0A0A1YEL9"/>
<dbReference type="Pfam" id="PF13378">
    <property type="entry name" value="MR_MLE_C"/>
    <property type="match status" value="1"/>
</dbReference>
<dbReference type="InterPro" id="IPR036849">
    <property type="entry name" value="Enolase-like_C_sf"/>
</dbReference>
<proteinExistence type="predicted"/>
<dbReference type="SUPFAM" id="SSF51604">
    <property type="entry name" value="Enolase C-terminal domain-like"/>
    <property type="match status" value="1"/>
</dbReference>
<dbReference type="Proteomes" id="UP000030063">
    <property type="component" value="Unassembled WGS sequence"/>
</dbReference>
<evidence type="ECO:0000313" key="3">
    <source>
        <dbReference type="EMBL" id="KFX68307.1"/>
    </source>
</evidence>
<dbReference type="PANTHER" id="PTHR48080">
    <property type="entry name" value="D-GALACTONATE DEHYDRATASE-RELATED"/>
    <property type="match status" value="1"/>
</dbReference>
<dbReference type="InterPro" id="IPR029065">
    <property type="entry name" value="Enolase_C-like"/>
</dbReference>
<dbReference type="Pfam" id="PF02746">
    <property type="entry name" value="MR_MLE_N"/>
    <property type="match status" value="1"/>
</dbReference>